<dbReference type="InterPro" id="IPR050388">
    <property type="entry name" value="ABC_Ni/Peptide_Import"/>
</dbReference>
<keyword evidence="10" id="KW-1185">Reference proteome</keyword>
<dbReference type="InterPro" id="IPR013563">
    <property type="entry name" value="Oligopep_ABC_C"/>
</dbReference>
<dbReference type="AlphaFoldDB" id="A0A0R1JNW9"/>
<evidence type="ECO:0000256" key="3">
    <source>
        <dbReference type="ARBA" id="ARBA00022448"/>
    </source>
</evidence>
<dbReference type="GO" id="GO:0015833">
    <property type="term" value="P:peptide transport"/>
    <property type="evidence" value="ECO:0007669"/>
    <property type="project" value="InterPro"/>
</dbReference>
<evidence type="ECO:0000313" key="10">
    <source>
        <dbReference type="Proteomes" id="UP000051162"/>
    </source>
</evidence>
<evidence type="ECO:0000256" key="6">
    <source>
        <dbReference type="ARBA" id="ARBA00022840"/>
    </source>
</evidence>
<dbReference type="PROSITE" id="PS50893">
    <property type="entry name" value="ABC_TRANSPORTER_2"/>
    <property type="match status" value="1"/>
</dbReference>
<comment type="caution">
    <text evidence="9">The sequence shown here is derived from an EMBL/GenBank/DDBJ whole genome shotgun (WGS) entry which is preliminary data.</text>
</comment>
<dbReference type="SUPFAM" id="SSF52540">
    <property type="entry name" value="P-loop containing nucleoside triphosphate hydrolases"/>
    <property type="match status" value="1"/>
</dbReference>
<evidence type="ECO:0000256" key="5">
    <source>
        <dbReference type="ARBA" id="ARBA00022741"/>
    </source>
</evidence>
<dbReference type="CDD" id="cd03257">
    <property type="entry name" value="ABC_NikE_OppD_transporters"/>
    <property type="match status" value="1"/>
</dbReference>
<organism evidence="9 10">
    <name type="scientific">Levilactobacillus namurensis DSM 19117</name>
    <dbReference type="NCBI Taxonomy" id="1423773"/>
    <lineage>
        <taxon>Bacteria</taxon>
        <taxon>Bacillati</taxon>
        <taxon>Bacillota</taxon>
        <taxon>Bacilli</taxon>
        <taxon>Lactobacillales</taxon>
        <taxon>Lactobacillaceae</taxon>
        <taxon>Levilactobacillus</taxon>
    </lineage>
</organism>
<dbReference type="FunFam" id="3.40.50.300:FF:000016">
    <property type="entry name" value="Oligopeptide ABC transporter ATP-binding component"/>
    <property type="match status" value="1"/>
</dbReference>
<dbReference type="Proteomes" id="UP000051162">
    <property type="component" value="Unassembled WGS sequence"/>
</dbReference>
<dbReference type="NCBIfam" id="TIGR01727">
    <property type="entry name" value="oligo_HPY"/>
    <property type="match status" value="1"/>
</dbReference>
<sequence>MGYFLILGVENENLINYNQSQLIYKAFLYTDKRRVNKFYLRMRDKLENGGITVENATDFLNIKDVSTAFKINGQFYDAISHIDLQVHHDEILAIVGESGCGKSTLATTIMGLHNPAETKISGSIDFEGTDLLQLSDDEYNQYRGAKIGMIFQDPLSALNPLKRIEDQISEVMDYHSTFTSAEKHDRVLELLDQVGIVNPKRTAHQFPHELSGGMRQRVIIAIAIACKPDLIIADEPTTALDVTIQAQILDVLREIQKENHAGIILITHDLGVVAETADRVAVMYAGQIVEQGTAEQIFNTPEHPYTRSLLRSMPQRDNENDDLYVIQGNVPSLQKMPQTGDRFAPRIPWVPASAHEDNPTMHEVTPGHLVRCTCYRDFQFPDQPEKGSVTE</sequence>
<dbReference type="InterPro" id="IPR017871">
    <property type="entry name" value="ABC_transporter-like_CS"/>
</dbReference>
<comment type="similarity">
    <text evidence="2">Belongs to the ABC transporter superfamily.</text>
</comment>
<dbReference type="EMBL" id="AZDT01000063">
    <property type="protein sequence ID" value="KRK73125.1"/>
    <property type="molecule type" value="Genomic_DNA"/>
</dbReference>
<evidence type="ECO:0000259" key="8">
    <source>
        <dbReference type="PROSITE" id="PS50893"/>
    </source>
</evidence>
<keyword evidence="7" id="KW-0472">Membrane</keyword>
<dbReference type="InterPro" id="IPR003593">
    <property type="entry name" value="AAA+_ATPase"/>
</dbReference>
<gene>
    <name evidence="9" type="ORF">FD30_GL000872</name>
</gene>
<evidence type="ECO:0000256" key="1">
    <source>
        <dbReference type="ARBA" id="ARBA00004202"/>
    </source>
</evidence>
<dbReference type="InterPro" id="IPR027417">
    <property type="entry name" value="P-loop_NTPase"/>
</dbReference>
<reference evidence="9 10" key="1">
    <citation type="journal article" date="2015" name="Genome Announc.">
        <title>Expanding the biotechnology potential of lactobacilli through comparative genomics of 213 strains and associated genera.</title>
        <authorList>
            <person name="Sun Z."/>
            <person name="Harris H.M."/>
            <person name="McCann A."/>
            <person name="Guo C."/>
            <person name="Argimon S."/>
            <person name="Zhang W."/>
            <person name="Yang X."/>
            <person name="Jeffery I.B."/>
            <person name="Cooney J.C."/>
            <person name="Kagawa T.F."/>
            <person name="Liu W."/>
            <person name="Song Y."/>
            <person name="Salvetti E."/>
            <person name="Wrobel A."/>
            <person name="Rasinkangas P."/>
            <person name="Parkhill J."/>
            <person name="Rea M.C."/>
            <person name="O'Sullivan O."/>
            <person name="Ritari J."/>
            <person name="Douillard F.P."/>
            <person name="Paul Ross R."/>
            <person name="Yang R."/>
            <person name="Briner A.E."/>
            <person name="Felis G.E."/>
            <person name="de Vos W.M."/>
            <person name="Barrangou R."/>
            <person name="Klaenhammer T.R."/>
            <person name="Caufield P.W."/>
            <person name="Cui Y."/>
            <person name="Zhang H."/>
            <person name="O'Toole P.W."/>
        </authorList>
    </citation>
    <scope>NUCLEOTIDE SEQUENCE [LARGE SCALE GENOMIC DNA]</scope>
    <source>
        <strain evidence="9 10">DSM 19117</strain>
    </source>
</reference>
<dbReference type="InterPro" id="IPR003439">
    <property type="entry name" value="ABC_transporter-like_ATP-bd"/>
</dbReference>
<feature type="domain" description="ABC transporter" evidence="8">
    <location>
        <begin position="60"/>
        <end position="310"/>
    </location>
</feature>
<keyword evidence="4" id="KW-1003">Cell membrane</keyword>
<dbReference type="GO" id="GO:0016887">
    <property type="term" value="F:ATP hydrolysis activity"/>
    <property type="evidence" value="ECO:0007669"/>
    <property type="project" value="InterPro"/>
</dbReference>
<evidence type="ECO:0000256" key="7">
    <source>
        <dbReference type="ARBA" id="ARBA00023136"/>
    </source>
</evidence>
<dbReference type="PROSITE" id="PS00211">
    <property type="entry name" value="ABC_TRANSPORTER_1"/>
    <property type="match status" value="1"/>
</dbReference>
<evidence type="ECO:0000313" key="9">
    <source>
        <dbReference type="EMBL" id="KRK73125.1"/>
    </source>
</evidence>
<accession>A0A0R1JNW9</accession>
<dbReference type="SMART" id="SM00382">
    <property type="entry name" value="AAA"/>
    <property type="match status" value="1"/>
</dbReference>
<evidence type="ECO:0000256" key="2">
    <source>
        <dbReference type="ARBA" id="ARBA00005417"/>
    </source>
</evidence>
<dbReference type="Pfam" id="PF00005">
    <property type="entry name" value="ABC_tran"/>
    <property type="match status" value="1"/>
</dbReference>
<dbReference type="PANTHER" id="PTHR43297">
    <property type="entry name" value="OLIGOPEPTIDE TRANSPORT ATP-BINDING PROTEIN APPD"/>
    <property type="match status" value="1"/>
</dbReference>
<keyword evidence="3" id="KW-0813">Transport</keyword>
<dbReference type="Gene3D" id="3.40.50.300">
    <property type="entry name" value="P-loop containing nucleotide triphosphate hydrolases"/>
    <property type="match status" value="1"/>
</dbReference>
<dbReference type="PATRIC" id="fig|1423773.3.peg.897"/>
<proteinExistence type="inferred from homology"/>
<name>A0A0R1JNW9_9LACO</name>
<dbReference type="STRING" id="1423773.FD30_GL000872"/>
<dbReference type="Pfam" id="PF08352">
    <property type="entry name" value="oligo_HPY"/>
    <property type="match status" value="1"/>
</dbReference>
<evidence type="ECO:0000256" key="4">
    <source>
        <dbReference type="ARBA" id="ARBA00022475"/>
    </source>
</evidence>
<comment type="subcellular location">
    <subcellularLocation>
        <location evidence="1">Cell membrane</location>
        <topology evidence="1">Peripheral membrane protein</topology>
    </subcellularLocation>
</comment>
<dbReference type="PANTHER" id="PTHR43297:SF2">
    <property type="entry name" value="DIPEPTIDE TRANSPORT ATP-BINDING PROTEIN DPPD"/>
    <property type="match status" value="1"/>
</dbReference>
<dbReference type="GO" id="GO:0005524">
    <property type="term" value="F:ATP binding"/>
    <property type="evidence" value="ECO:0007669"/>
    <property type="project" value="UniProtKB-KW"/>
</dbReference>
<keyword evidence="5" id="KW-0547">Nucleotide-binding</keyword>
<keyword evidence="6" id="KW-0067">ATP-binding</keyword>
<dbReference type="GO" id="GO:0005886">
    <property type="term" value="C:plasma membrane"/>
    <property type="evidence" value="ECO:0007669"/>
    <property type="project" value="UniProtKB-SubCell"/>
</dbReference>
<protein>
    <submittedName>
        <fullName evidence="9">ABC-type dipeptide oligopeptide nickel transport system, ATPase component</fullName>
    </submittedName>
</protein>